<evidence type="ECO:0000256" key="5">
    <source>
        <dbReference type="SAM" id="MobiDB-lite"/>
    </source>
</evidence>
<dbReference type="Pfam" id="PF13086">
    <property type="entry name" value="AAA_11"/>
    <property type="match status" value="1"/>
</dbReference>
<keyword evidence="10" id="KW-1185">Reference proteome</keyword>
<proteinExistence type="predicted"/>
<evidence type="ECO:0000256" key="3">
    <source>
        <dbReference type="ARBA" id="ARBA00022806"/>
    </source>
</evidence>
<feature type="region of interest" description="Disordered" evidence="5">
    <location>
        <begin position="2406"/>
        <end position="2492"/>
    </location>
</feature>
<reference evidence="9 10" key="1">
    <citation type="submission" date="2024-02" db="EMBL/GenBank/DDBJ databases">
        <title>de novo genome assembly of Solanum bulbocastanum strain 11H21.</title>
        <authorList>
            <person name="Hosaka A.J."/>
        </authorList>
    </citation>
    <scope>NUCLEOTIDE SEQUENCE [LARGE SCALE GENOMIC DNA]</scope>
    <source>
        <tissue evidence="9">Young leaves</tissue>
    </source>
</reference>
<dbReference type="Gene3D" id="3.40.50.300">
    <property type="entry name" value="P-loop containing nucleotide triphosphate hydrolases"/>
    <property type="match status" value="2"/>
</dbReference>
<evidence type="ECO:0000259" key="8">
    <source>
        <dbReference type="Pfam" id="PF23576"/>
    </source>
</evidence>
<dbReference type="InterPro" id="IPR056474">
    <property type="entry name" value="SEN1_barrel"/>
</dbReference>
<accession>A0AAN8U5F3</accession>
<comment type="caution">
    <text evidence="9">The sequence shown here is derived from an EMBL/GenBank/DDBJ whole genome shotgun (WGS) entry which is preliminary data.</text>
</comment>
<evidence type="ECO:0000313" key="9">
    <source>
        <dbReference type="EMBL" id="KAK6796117.1"/>
    </source>
</evidence>
<dbReference type="InterPro" id="IPR027417">
    <property type="entry name" value="P-loop_NTPase"/>
</dbReference>
<feature type="compositionally biased region" description="Polar residues" evidence="5">
    <location>
        <begin position="2441"/>
        <end position="2451"/>
    </location>
</feature>
<feature type="compositionally biased region" description="Basic and acidic residues" evidence="5">
    <location>
        <begin position="2406"/>
        <end position="2421"/>
    </location>
</feature>
<keyword evidence="4" id="KW-0067">ATP-binding</keyword>
<evidence type="ECO:0000259" key="7">
    <source>
        <dbReference type="Pfam" id="PF13087"/>
    </source>
</evidence>
<dbReference type="GO" id="GO:0005694">
    <property type="term" value="C:chromosome"/>
    <property type="evidence" value="ECO:0007669"/>
    <property type="project" value="UniProtKB-ARBA"/>
</dbReference>
<dbReference type="SUPFAM" id="SSF52540">
    <property type="entry name" value="P-loop containing nucleoside triphosphate hydrolases"/>
    <property type="match status" value="1"/>
</dbReference>
<dbReference type="Pfam" id="PF13087">
    <property type="entry name" value="AAA_12"/>
    <property type="match status" value="1"/>
</dbReference>
<dbReference type="Pfam" id="PF23576">
    <property type="entry name" value="SEN1_barrel"/>
    <property type="match status" value="1"/>
</dbReference>
<dbReference type="PANTHER" id="PTHR10887">
    <property type="entry name" value="DNA2/NAM7 HELICASE FAMILY"/>
    <property type="match status" value="1"/>
</dbReference>
<dbReference type="InterPro" id="IPR041677">
    <property type="entry name" value="DNA2/NAM7_AAA_11"/>
</dbReference>
<feature type="compositionally biased region" description="Basic residues" evidence="5">
    <location>
        <begin position="2422"/>
        <end position="2435"/>
    </location>
</feature>
<evidence type="ECO:0000259" key="6">
    <source>
        <dbReference type="Pfam" id="PF13086"/>
    </source>
</evidence>
<feature type="domain" description="DNA2/NAM7 helicase-like C-terminal" evidence="7">
    <location>
        <begin position="2065"/>
        <end position="2270"/>
    </location>
</feature>
<evidence type="ECO:0000256" key="4">
    <source>
        <dbReference type="ARBA" id="ARBA00022840"/>
    </source>
</evidence>
<dbReference type="EMBL" id="JBANQN010000003">
    <property type="protein sequence ID" value="KAK6796117.1"/>
    <property type="molecule type" value="Genomic_DNA"/>
</dbReference>
<keyword evidence="3" id="KW-0347">Helicase</keyword>
<dbReference type="CDD" id="cd18042">
    <property type="entry name" value="DEXXQc_SETX"/>
    <property type="match status" value="1"/>
</dbReference>
<dbReference type="InterPro" id="IPR041679">
    <property type="entry name" value="DNA2/NAM7-like_C"/>
</dbReference>
<keyword evidence="2" id="KW-0378">Hydrolase</keyword>
<dbReference type="PANTHER" id="PTHR10887:SF495">
    <property type="entry name" value="HELICASE SENATAXIN ISOFORM X1-RELATED"/>
    <property type="match status" value="1"/>
</dbReference>
<sequence>MFCSTEEGMSKKVVTRRELLDRWRGIEEEDEDDDIASVDPLKRHRFRLLKEEWFSDAFNYLIFMPQENHIWCGSWDLMGPLLETFYNYFKDDRTDSPLKLLLDRTSREMRQCTQCICQYHQAQELYSTEYDPTSIGPLLEVLRTLDEERISQHLKEINNRLRCGDYDIVHGSGEIVGVMFEVLMFPILLDDSYLASEFETFIDTIDKTHELTLGGHQQYPGVYALLFHKGRRARSIGLQLAGRMSKLRIRYHFSIWVEGKERYEILPEKVLNLAGEEDNNLKSGDPSTDNHVGNGKLTAVVVPTESCKNHVTSLKKESILGLRSRPEQLNEEYNGPYPASLFIFNSISNSTKPNPDWILQDKETHFCQKTMQVAHQNTDKEITTIDSSGILGDVAQVLFREVELEVMVLSRPQVPRVQNQRTEEEAAPCQCKKQSADLDALQLLLKKYISYLAADVLPLSTPNLRPRVELDRVTVWLGIKALLGFLEPPAFEEGILDRYPIFLSVVLNHISDDSPEFSYAVNCLRLLFEMLGYKLWLKTSLSPSVMRNTLLGQCFHTRNEKSHKEIFDLFLPFLQAYFSLSYSLEALQDGEHEKQRRNLLYFLLHQVTVSSNFSLLMRKKACQIALLIVHRGYTMNPPSPPYECAHMWGPSLVSSLKDSSLHSSLRQPAFDVIQTIIVSDASALVTSILKYQLATSGERCLPLQLDEEEDRGNLFGCDFEENDVSCWNKFSSQADITSDSCGDWMCIPMLWFEVLVEIDPLILPVSFAKSVFWALSRLSLLESDNESGMTPSASHWLRNCGSDISHVFNWKVPSGSNDGGEGVESKNSIRVSTKCMPLIRLFKRSTAHFIIRMEQGELRKQWTWEPMMSDSLILLLVDPNDNARHVGRCILEQVSNTRGLTSGLQFLCSSPSSLSATTTGLRHALKLVQLDCVLSEFQTLHHFFFVLCKLLKEGNSCSQPLVRKSSEDSSISKFSSQGGFLKQPVLQAQSEHMDAHKSVVSSILWEKFCCLLSEMAWISVQKCLAAGKVFIGQKPSQMTCIRLLETLPVVFGRLCRDPTAVLNNAVTQCLRDLIDWGYSPLAVVVRYWKDTLISLLILIKASCSGIPASLAADIEKLISSGEFITLFVKLSCTSCLLCHYDNDQFYKIKFLLPCYWIADNIPMNELTKQVTRLSVSLVDERYIDLKKTIIDSKCSPGEEFVHTNNSLAEAATPFSRAGKKMHIPNLKTFVGDERGNSIVHSGDEKETDTSAGADINSCISFDPKLVGHVAGKVVYSDPAKKIDSRKISQPIDLCLDLDIPRLKLNALHARKDSPLVKSKAMGPKKKETDIKCHLNYTNLNSNENSHVTSELHSALGSSSYGGVSMKENDGEADEHDIKPNDTVLKELVSETSNDRESAFLTSARRQQSFSLKTSFSGPKRKVIQLGLPVENRSNALRLDDGVKRFKAVRLDDWYRPILECNYFLTVGLTTAGEGKNDSLSKLKEVPVCFQSVDEYVEIFRPLILEEFKAQLQSSFQEITSLEEMSCGSLSVMSVERIDDFHFIRCVHEDVDSSGSKSCSDNDLILLTRKPLRNSCPDIHMVGKVEKHERDCKRRSSILLIRLYLQNRPHLMRAQKFLVARSKWCISRLMTITSQLREFQALSDIRGIPLLPVILNPTSYNHCKHYGESFNKLSRPLQQVLKSAYNDSQLQAISAAIGPFDPKKDFQLSLIQGPPGTGKTRVIVAIVSSLLSFSQVDTKRSSNGGLKSTRMSCTASRQRICQAAAVARAWQDAALARQLNEDLENDKPMGNCSKRRILICAQSNAAVDELVSRITSEGLYGSDGTMYRPYIVRVGNTKTVHPNSLRFFIDTLVDHRIAEEKMNATDSKIDAGKYTLTFLRSNLEKLVDTIKCYEAKRASLWDGDSDSNCLLEEGTDKADNAKEMSDAEVEAKLRILYAKKKSIYMDLAAAQARERKANEETKALRHKLRKAILKEAEIVVTTLSGCGGDLYGVCAASVSGQRFSSSSEGVLFDAVVIDEAAQALEPASLIPLQLLKSKGTRCVMVGDPKQLPATVLSNIASKFSFQCSMFERLQRAGYPVNMLTQQYRMHPEICRFPSFHFYDGKLVDGNQLSSKVASFHGTKGLGPYVFFDIVDGKELHDKKSGTLSLYNECEADAAVEVLRFFKRRFPSEFAGGRIGIITPYRCQLSLLRSRFSSAFGSSITADMEFNTVDGFQGREVDIVILSTVRAFEACSNATQVNSSRIGFVADVRRMNVALTRAKLSLWIMGNARTLRTNQNWEALVKDAKERELVMSLKRPYNATFKSSDRETLFTSEKPENCSRKLKHVSGVEATCEHADSQKNNVKHVTERKRKDTSFGPPIDTPIRADLYGKNVEGEQRSKDERSLLLKMDLNNDHCRNTKGAHILLRENQSESSESCEKISKKHRKERKAHGLHGKQCDSLESNLGNSKKSGSDNHKHSISVASERFQLPLERDDKLQNTRGWKNPAKASLMQKDVEDGIGACNQVKKPDHMISERKQQRDAVDALLSSALISSNKSRSSLKSLPSKRTSSPNAGCPPIRPPKQNKAFRNIYNFTNMVALFVWYDEELAAISSYARTGIFIKVVN</sequence>
<dbReference type="InterPro" id="IPR047187">
    <property type="entry name" value="SF1_C_Upf1"/>
</dbReference>
<dbReference type="GO" id="GO:0016787">
    <property type="term" value="F:hydrolase activity"/>
    <property type="evidence" value="ECO:0007669"/>
    <property type="project" value="UniProtKB-KW"/>
</dbReference>
<feature type="region of interest" description="Disordered" evidence="5">
    <location>
        <begin position="2341"/>
        <end position="2364"/>
    </location>
</feature>
<evidence type="ECO:0000313" key="10">
    <source>
        <dbReference type="Proteomes" id="UP001371456"/>
    </source>
</evidence>
<organism evidence="9 10">
    <name type="scientific">Solanum bulbocastanum</name>
    <name type="common">Wild potato</name>
    <dbReference type="NCBI Taxonomy" id="147425"/>
    <lineage>
        <taxon>Eukaryota</taxon>
        <taxon>Viridiplantae</taxon>
        <taxon>Streptophyta</taxon>
        <taxon>Embryophyta</taxon>
        <taxon>Tracheophyta</taxon>
        <taxon>Spermatophyta</taxon>
        <taxon>Magnoliopsida</taxon>
        <taxon>eudicotyledons</taxon>
        <taxon>Gunneridae</taxon>
        <taxon>Pentapetalae</taxon>
        <taxon>asterids</taxon>
        <taxon>lamiids</taxon>
        <taxon>Solanales</taxon>
        <taxon>Solanaceae</taxon>
        <taxon>Solanoideae</taxon>
        <taxon>Solaneae</taxon>
        <taxon>Solanum</taxon>
    </lineage>
</organism>
<keyword evidence="1" id="KW-0547">Nucleotide-binding</keyword>
<name>A0AAN8U5F3_SOLBU</name>
<evidence type="ECO:0000256" key="1">
    <source>
        <dbReference type="ARBA" id="ARBA00022741"/>
    </source>
</evidence>
<dbReference type="Proteomes" id="UP001371456">
    <property type="component" value="Unassembled WGS sequence"/>
</dbReference>
<dbReference type="FunFam" id="3.40.50.300:FF:000326">
    <property type="entry name" value="P-loop containing nucleoside triphosphate hydrolase"/>
    <property type="match status" value="1"/>
</dbReference>
<feature type="domain" description="Helicase SEN1 beta-barrel" evidence="8">
    <location>
        <begin position="1523"/>
        <end position="1628"/>
    </location>
</feature>
<dbReference type="GO" id="GO:0005524">
    <property type="term" value="F:ATP binding"/>
    <property type="evidence" value="ECO:0007669"/>
    <property type="project" value="UniProtKB-KW"/>
</dbReference>
<feature type="domain" description="DNA2/NAM7 helicase helicase" evidence="6">
    <location>
        <begin position="1684"/>
        <end position="2057"/>
    </location>
</feature>
<dbReference type="GO" id="GO:0004386">
    <property type="term" value="F:helicase activity"/>
    <property type="evidence" value="ECO:0007669"/>
    <property type="project" value="UniProtKB-KW"/>
</dbReference>
<feature type="region of interest" description="Disordered" evidence="5">
    <location>
        <begin position="2538"/>
        <end position="2563"/>
    </location>
</feature>
<gene>
    <name evidence="9" type="ORF">RDI58_009572</name>
</gene>
<feature type="compositionally biased region" description="Low complexity" evidence="5">
    <location>
        <begin position="2538"/>
        <end position="2552"/>
    </location>
</feature>
<protein>
    <submittedName>
        <fullName evidence="9">Uncharacterized protein</fullName>
    </submittedName>
</protein>
<dbReference type="InterPro" id="IPR045055">
    <property type="entry name" value="DNA2/NAM7-like"/>
</dbReference>
<dbReference type="CDD" id="cd18808">
    <property type="entry name" value="SF1_C_Upf1"/>
    <property type="match status" value="1"/>
</dbReference>
<evidence type="ECO:0000256" key="2">
    <source>
        <dbReference type="ARBA" id="ARBA00022801"/>
    </source>
</evidence>